<evidence type="ECO:0000313" key="1">
    <source>
        <dbReference type="EMBL" id="RYU11624.1"/>
    </source>
</evidence>
<dbReference type="AlphaFoldDB" id="A0A4Q5IZV1"/>
<dbReference type="Proteomes" id="UP000291189">
    <property type="component" value="Unassembled WGS sequence"/>
</dbReference>
<keyword evidence="2" id="KW-1185">Reference proteome</keyword>
<organism evidence="1 2">
    <name type="scientific">Nocardioides iriomotensis</name>
    <dbReference type="NCBI Taxonomy" id="715784"/>
    <lineage>
        <taxon>Bacteria</taxon>
        <taxon>Bacillati</taxon>
        <taxon>Actinomycetota</taxon>
        <taxon>Actinomycetes</taxon>
        <taxon>Propionibacteriales</taxon>
        <taxon>Nocardioidaceae</taxon>
        <taxon>Nocardioides</taxon>
    </lineage>
</organism>
<sequence length="161" mass="16832">MTAKSDFDEQDWARIVRAPFVAGAAITLADPGGPIEAAKESMASLKAATNPPSREQLLSDVALDLQAMVQEHQNPLKGFKPEGSGPAGDQVVDELRTVQALVAAKAEPGEAEAFGRWMVEVAQAAANAAKEGGFMGFGAEQVSQREASMIDQVRAAVTLPG</sequence>
<name>A0A4Q5IZV1_9ACTN</name>
<dbReference type="OrthoDB" id="159745at2"/>
<gene>
    <name evidence="1" type="ORF">ETU37_13785</name>
</gene>
<evidence type="ECO:0000313" key="2">
    <source>
        <dbReference type="Proteomes" id="UP000291189"/>
    </source>
</evidence>
<dbReference type="EMBL" id="SDPU01000023">
    <property type="protein sequence ID" value="RYU11624.1"/>
    <property type="molecule type" value="Genomic_DNA"/>
</dbReference>
<proteinExistence type="predicted"/>
<comment type="caution">
    <text evidence="1">The sequence shown here is derived from an EMBL/GenBank/DDBJ whole genome shotgun (WGS) entry which is preliminary data.</text>
</comment>
<dbReference type="RefSeq" id="WP_129987899.1">
    <property type="nucleotide sequence ID" value="NZ_SDPU01000023.1"/>
</dbReference>
<protein>
    <submittedName>
        <fullName evidence="1">Uncharacterized protein</fullName>
    </submittedName>
</protein>
<accession>A0A4Q5IZV1</accession>
<reference evidence="1 2" key="1">
    <citation type="submission" date="2019-01" db="EMBL/GenBank/DDBJ databases">
        <title>Nocardioides guangzhouensis sp. nov., an actinobacterium isolated from soil.</title>
        <authorList>
            <person name="Fu Y."/>
            <person name="Cai Y."/>
            <person name="Lin Z."/>
            <person name="Chen P."/>
        </authorList>
    </citation>
    <scope>NUCLEOTIDE SEQUENCE [LARGE SCALE GENOMIC DNA]</scope>
    <source>
        <strain evidence="1 2">NBRC 105384</strain>
    </source>
</reference>